<name>A0A7T8KL47_CALRO</name>
<dbReference type="AlphaFoldDB" id="A0A7T8KL47"/>
<dbReference type="Proteomes" id="UP000595437">
    <property type="component" value="Chromosome 2"/>
</dbReference>
<evidence type="ECO:0000313" key="3">
    <source>
        <dbReference type="Proteomes" id="UP000595437"/>
    </source>
</evidence>
<keyword evidence="1" id="KW-0540">Nuclease</keyword>
<dbReference type="InterPro" id="IPR022894">
    <property type="entry name" value="Oligoribonuclease"/>
</dbReference>
<dbReference type="PANTHER" id="PTHR11046">
    <property type="entry name" value="OLIGORIBONUCLEASE, MITOCHONDRIAL"/>
    <property type="match status" value="1"/>
</dbReference>
<gene>
    <name evidence="2" type="ORF">FKW44_002981</name>
</gene>
<accession>A0A7T8KL47</accession>
<feature type="non-terminal residue" evidence="2">
    <location>
        <position position="568"/>
    </location>
</feature>
<evidence type="ECO:0000256" key="1">
    <source>
        <dbReference type="ARBA" id="ARBA00022722"/>
    </source>
</evidence>
<reference evidence="3" key="1">
    <citation type="submission" date="2021-01" db="EMBL/GenBank/DDBJ databases">
        <title>Caligus Genome Assembly.</title>
        <authorList>
            <person name="Gallardo-Escarate C."/>
        </authorList>
    </citation>
    <scope>NUCLEOTIDE SEQUENCE [LARGE SCALE GENOMIC DNA]</scope>
</reference>
<proteinExistence type="predicted"/>
<dbReference type="PANTHER" id="PTHR11046:SF25">
    <property type="match status" value="1"/>
</dbReference>
<keyword evidence="1" id="KW-0378">Hydrolase</keyword>
<dbReference type="GO" id="GO:0000175">
    <property type="term" value="F:3'-5'-RNA exonuclease activity"/>
    <property type="evidence" value="ECO:0007669"/>
    <property type="project" value="InterPro"/>
</dbReference>
<evidence type="ECO:0000313" key="2">
    <source>
        <dbReference type="EMBL" id="QQP57851.1"/>
    </source>
</evidence>
<sequence>MVRELGILADLQTAEFIMENDNVTVGFDATTQEHIHINSIHFTSDKGCMSAAVDELPGGTAVDYSLHISSTLNYLVEVFINFHPNFNFSDTRNSMIQNIRNSMTDRCPANHATIQILNSEWGVTLNELNCNLHPLDAIASKVKATIKSLEKRNSKLLGPDCMAVNLITQINKLRYKNGKGDPKGFVLFLKQRSLPNNLLPRYRGNRLHVLFHIAGKLLEHEDQFSSYFKTGTACGGLRNAICIDFSNEYVKTQLHVLAIFGKLLTGPWMMKFYTNSKDSIDYVDSIKSIKEVILNMKKILEMPGQLIKSTKDFFGENIPLDSTIQSLHQRKILCTDIFEEYISQCIYSIISVLEKQYHKIFSIDITKKFSEETASARLHNMDAEELIGMFSQLKKKSPRSTIDYISCKMRAAKNRTFDFINNKNLETQDTFINISRQLARLHKLNKSEETAKEMMKRKIQKETSSNDKLRKKIEKKIKSKSLEDALALVNHTNINKSLANDILSGKIVGRKGSHLWMEEHELILFNYKIESFDSSTNEYTIAFWYPNGTYEDATDYQISPISMCADLL</sequence>
<dbReference type="OrthoDB" id="6140945at2759"/>
<keyword evidence="3" id="KW-1185">Reference proteome</keyword>
<protein>
    <submittedName>
        <fullName evidence="2">Uncharacterized protein</fullName>
    </submittedName>
</protein>
<dbReference type="EMBL" id="CP045891">
    <property type="protein sequence ID" value="QQP57851.1"/>
    <property type="molecule type" value="Genomic_DNA"/>
</dbReference>
<organism evidence="2 3">
    <name type="scientific">Caligus rogercresseyi</name>
    <name type="common">Sea louse</name>
    <dbReference type="NCBI Taxonomy" id="217165"/>
    <lineage>
        <taxon>Eukaryota</taxon>
        <taxon>Metazoa</taxon>
        <taxon>Ecdysozoa</taxon>
        <taxon>Arthropoda</taxon>
        <taxon>Crustacea</taxon>
        <taxon>Multicrustacea</taxon>
        <taxon>Hexanauplia</taxon>
        <taxon>Copepoda</taxon>
        <taxon>Siphonostomatoida</taxon>
        <taxon>Caligidae</taxon>
        <taxon>Caligus</taxon>
    </lineage>
</organism>